<sequence>MHCNYDKNYDNGTELFIILSSILCERLKPQILEKTHEFQVDTDNLFINFRQAYDTPQMSEMFKAMNLFGIPFKLNKL</sequence>
<dbReference type="EnsemblMetazoa" id="MESCA005043-RA">
    <property type="protein sequence ID" value="MESCA005043-PA"/>
    <property type="gene ID" value="MESCA005043"/>
</dbReference>
<dbReference type="EMBL" id="CAQQ02111602">
    <property type="status" value="NOT_ANNOTATED_CDS"/>
    <property type="molecule type" value="Genomic_DNA"/>
</dbReference>
<protein>
    <submittedName>
        <fullName evidence="1">Uncharacterized protein</fullName>
    </submittedName>
</protein>
<dbReference type="Proteomes" id="UP000015102">
    <property type="component" value="Unassembled WGS sequence"/>
</dbReference>
<dbReference type="HOGENOM" id="CLU_2640960_0_0_1"/>
<evidence type="ECO:0000313" key="2">
    <source>
        <dbReference type="Proteomes" id="UP000015102"/>
    </source>
</evidence>
<reference evidence="2" key="1">
    <citation type="submission" date="2013-02" db="EMBL/GenBank/DDBJ databases">
        <authorList>
            <person name="Hughes D."/>
        </authorList>
    </citation>
    <scope>NUCLEOTIDE SEQUENCE</scope>
    <source>
        <strain>Durham</strain>
        <strain evidence="2">NC isolate 2 -- Noor lab</strain>
    </source>
</reference>
<proteinExistence type="predicted"/>
<evidence type="ECO:0000313" key="1">
    <source>
        <dbReference type="EnsemblMetazoa" id="MESCA005043-PA"/>
    </source>
</evidence>
<name>T1GN99_MEGSC</name>
<reference evidence="1" key="2">
    <citation type="submission" date="2015-06" db="UniProtKB">
        <authorList>
            <consortium name="EnsemblMetazoa"/>
        </authorList>
    </citation>
    <scope>IDENTIFICATION</scope>
</reference>
<dbReference type="EMBL" id="CAQQ02111603">
    <property type="status" value="NOT_ANNOTATED_CDS"/>
    <property type="molecule type" value="Genomic_DNA"/>
</dbReference>
<organism evidence="1 2">
    <name type="scientific">Megaselia scalaris</name>
    <name type="common">Humpbacked fly</name>
    <name type="synonym">Phora scalaris</name>
    <dbReference type="NCBI Taxonomy" id="36166"/>
    <lineage>
        <taxon>Eukaryota</taxon>
        <taxon>Metazoa</taxon>
        <taxon>Ecdysozoa</taxon>
        <taxon>Arthropoda</taxon>
        <taxon>Hexapoda</taxon>
        <taxon>Insecta</taxon>
        <taxon>Pterygota</taxon>
        <taxon>Neoptera</taxon>
        <taxon>Endopterygota</taxon>
        <taxon>Diptera</taxon>
        <taxon>Brachycera</taxon>
        <taxon>Muscomorpha</taxon>
        <taxon>Platypezoidea</taxon>
        <taxon>Phoridae</taxon>
        <taxon>Megaseliini</taxon>
        <taxon>Megaselia</taxon>
    </lineage>
</organism>
<dbReference type="AlphaFoldDB" id="T1GN99"/>
<keyword evidence="2" id="KW-1185">Reference proteome</keyword>
<accession>T1GN99</accession>